<sequence>MEDTLIQIVNGKVITPQGVDRQARLVLKAGRIAEITREQGGVEGAQTIDAQGAYVAPGCIDTHLHGGDGHDFTEATPEAFRAIAYAHATQGVTTLYPTLAVAPTTVFRQAIKACETVVSQPYEGARIEGLHLEGNYINPLLKGGQDERFIQLPDPAEYQELLESTRLIKRWTAAPELPGALEFARYAHSKGILVSLGHTAADYPTVKRAYEAGFTHATHFYNAMSGVHKQREYKHEGTIESVYLVPEMTVELVADGIHVPPAILRLVCAFKGIDRISLISDAMAAAACLRPEHLHLDPRMIVEDGVCKLADRSALTGSIASGIRLIQVMAEKAEIPVADCVRMAATNPARLMSINDRKGSIERGKDADLILFDENFHLQSVWIGGKQLGMEKRRFN</sequence>
<keyword evidence="2 7" id="KW-0479">Metal-binding</keyword>
<dbReference type="Gene3D" id="2.30.40.10">
    <property type="entry name" value="Urease, subunit C, domain 1"/>
    <property type="match status" value="1"/>
</dbReference>
<dbReference type="GO" id="GO:0006046">
    <property type="term" value="P:N-acetylglucosamine catabolic process"/>
    <property type="evidence" value="ECO:0007669"/>
    <property type="project" value="TreeGrafter"/>
</dbReference>
<name>A0A9D1X6M8_9BACT</name>
<dbReference type="Pfam" id="PF01979">
    <property type="entry name" value="Amidohydro_1"/>
    <property type="match status" value="1"/>
</dbReference>
<keyword evidence="3 5" id="KW-0378">Hydrolase</keyword>
<feature type="active site" description="Proton donor/acceptor" evidence="6">
    <location>
        <position position="281"/>
    </location>
</feature>
<dbReference type="PANTHER" id="PTHR11113">
    <property type="entry name" value="N-ACETYLGLUCOSAMINE-6-PHOSPHATE DEACETYLASE"/>
    <property type="match status" value="1"/>
</dbReference>
<comment type="cofactor">
    <cofactor evidence="7">
        <name>a divalent metal cation</name>
        <dbReference type="ChEBI" id="CHEBI:60240"/>
    </cofactor>
    <text evidence="7">Binds 1 divalent metal cation per subunit.</text>
</comment>
<accession>A0A9D1X6M8</accession>
<evidence type="ECO:0000256" key="7">
    <source>
        <dbReference type="PIRSR" id="PIRSR038994-3"/>
    </source>
</evidence>
<dbReference type="InterPro" id="IPR011059">
    <property type="entry name" value="Metal-dep_hydrolase_composite"/>
</dbReference>
<evidence type="ECO:0000256" key="4">
    <source>
        <dbReference type="ARBA" id="ARBA00023277"/>
    </source>
</evidence>
<dbReference type="InterPro" id="IPR006680">
    <property type="entry name" value="Amidohydro-rel"/>
</dbReference>
<evidence type="ECO:0000313" key="9">
    <source>
        <dbReference type="EMBL" id="HIX73492.1"/>
    </source>
</evidence>
<dbReference type="EC" id="3.5.1.25" evidence="9"/>
<evidence type="ECO:0000256" key="1">
    <source>
        <dbReference type="ARBA" id="ARBA00010716"/>
    </source>
</evidence>
<keyword evidence="4 5" id="KW-0119">Carbohydrate metabolism</keyword>
<dbReference type="NCBIfam" id="TIGR00221">
    <property type="entry name" value="nagA"/>
    <property type="match status" value="1"/>
</dbReference>
<dbReference type="PANTHER" id="PTHR11113:SF14">
    <property type="entry name" value="N-ACETYLGLUCOSAMINE-6-PHOSPHATE DEACETYLASE"/>
    <property type="match status" value="1"/>
</dbReference>
<reference evidence="9" key="1">
    <citation type="journal article" date="2021" name="PeerJ">
        <title>Extensive microbial diversity within the chicken gut microbiome revealed by metagenomics and culture.</title>
        <authorList>
            <person name="Gilroy R."/>
            <person name="Ravi A."/>
            <person name="Getino M."/>
            <person name="Pursley I."/>
            <person name="Horton D.L."/>
            <person name="Alikhan N.F."/>
            <person name="Baker D."/>
            <person name="Gharbi K."/>
            <person name="Hall N."/>
            <person name="Watson M."/>
            <person name="Adriaenssens E.M."/>
            <person name="Foster-Nyarko E."/>
            <person name="Jarju S."/>
            <person name="Secka A."/>
            <person name="Antonio M."/>
            <person name="Oren A."/>
            <person name="Chaudhuri R.R."/>
            <person name="La Ragione R."/>
            <person name="Hildebrand F."/>
            <person name="Pallen M.J."/>
        </authorList>
    </citation>
    <scope>NUCLEOTIDE SEQUENCE</scope>
    <source>
        <strain evidence="9">ChiGjej6B6-14162</strain>
    </source>
</reference>
<comment type="similarity">
    <text evidence="1 5">Belongs to the metallo-dependent hydrolases superfamily. NagA family.</text>
</comment>
<organism evidence="9 10">
    <name type="scientific">Candidatus Parabacteroides intestinipullorum</name>
    <dbReference type="NCBI Taxonomy" id="2838723"/>
    <lineage>
        <taxon>Bacteria</taxon>
        <taxon>Pseudomonadati</taxon>
        <taxon>Bacteroidota</taxon>
        <taxon>Bacteroidia</taxon>
        <taxon>Bacteroidales</taxon>
        <taxon>Tannerellaceae</taxon>
        <taxon>Parabacteroides</taxon>
    </lineage>
</organism>
<evidence type="ECO:0000313" key="10">
    <source>
        <dbReference type="Proteomes" id="UP000886740"/>
    </source>
</evidence>
<dbReference type="GO" id="GO:0008448">
    <property type="term" value="F:N-acetylglucosamine-6-phosphate deacetylase activity"/>
    <property type="evidence" value="ECO:0007669"/>
    <property type="project" value="UniProtKB-EC"/>
</dbReference>
<feature type="domain" description="Amidohydrolase-related" evidence="8">
    <location>
        <begin position="54"/>
        <end position="387"/>
    </location>
</feature>
<dbReference type="Gene3D" id="3.20.20.140">
    <property type="entry name" value="Metal-dependent hydrolases"/>
    <property type="match status" value="1"/>
</dbReference>
<dbReference type="EMBL" id="DXEL01000003">
    <property type="protein sequence ID" value="HIX73492.1"/>
    <property type="molecule type" value="Genomic_DNA"/>
</dbReference>
<dbReference type="SUPFAM" id="SSF51338">
    <property type="entry name" value="Composite domain of metallo-dependent hydrolases"/>
    <property type="match status" value="1"/>
</dbReference>
<dbReference type="AlphaFoldDB" id="A0A9D1X6M8"/>
<dbReference type="Proteomes" id="UP000886740">
    <property type="component" value="Unassembled WGS sequence"/>
</dbReference>
<dbReference type="InterPro" id="IPR003764">
    <property type="entry name" value="GlcNAc_6-P_deAcase"/>
</dbReference>
<dbReference type="SUPFAM" id="SSF51556">
    <property type="entry name" value="Metallo-dependent hydrolases"/>
    <property type="match status" value="1"/>
</dbReference>
<evidence type="ECO:0000256" key="3">
    <source>
        <dbReference type="ARBA" id="ARBA00022801"/>
    </source>
</evidence>
<dbReference type="GO" id="GO:0046872">
    <property type="term" value="F:metal ion binding"/>
    <property type="evidence" value="ECO:0007669"/>
    <property type="project" value="UniProtKB-KW"/>
</dbReference>
<evidence type="ECO:0000256" key="6">
    <source>
        <dbReference type="PIRSR" id="PIRSR038994-1"/>
    </source>
</evidence>
<evidence type="ECO:0000256" key="5">
    <source>
        <dbReference type="PIRNR" id="PIRNR038994"/>
    </source>
</evidence>
<feature type="binding site" evidence="7">
    <location>
        <position position="198"/>
    </location>
    <ligand>
        <name>Zn(2+)</name>
        <dbReference type="ChEBI" id="CHEBI:29105"/>
    </ligand>
</feature>
<gene>
    <name evidence="9" type="primary">nagA</name>
    <name evidence="9" type="ORF">H9977_00305</name>
</gene>
<evidence type="ECO:0000259" key="8">
    <source>
        <dbReference type="Pfam" id="PF01979"/>
    </source>
</evidence>
<reference evidence="9" key="2">
    <citation type="submission" date="2021-04" db="EMBL/GenBank/DDBJ databases">
        <authorList>
            <person name="Gilroy R."/>
        </authorList>
    </citation>
    <scope>NUCLEOTIDE SEQUENCE</scope>
    <source>
        <strain evidence="9">ChiGjej6B6-14162</strain>
    </source>
</reference>
<dbReference type="PIRSF" id="PIRSF038994">
    <property type="entry name" value="NagA"/>
    <property type="match status" value="1"/>
</dbReference>
<protein>
    <submittedName>
        <fullName evidence="9">N-acetylglucosamine-6-phosphate deacetylase</fullName>
        <ecNumber evidence="9">3.5.1.25</ecNumber>
    </submittedName>
</protein>
<dbReference type="CDD" id="cd00854">
    <property type="entry name" value="NagA"/>
    <property type="match status" value="1"/>
</dbReference>
<feature type="binding site" evidence="7">
    <location>
        <position position="219"/>
    </location>
    <ligand>
        <name>Zn(2+)</name>
        <dbReference type="ChEBI" id="CHEBI:29105"/>
    </ligand>
</feature>
<feature type="binding site" evidence="7">
    <location>
        <position position="133"/>
    </location>
    <ligand>
        <name>Zn(2+)</name>
        <dbReference type="ChEBI" id="CHEBI:29105"/>
    </ligand>
</feature>
<proteinExistence type="inferred from homology"/>
<comment type="caution">
    <text evidence="9">The sequence shown here is derived from an EMBL/GenBank/DDBJ whole genome shotgun (WGS) entry which is preliminary data.</text>
</comment>
<dbReference type="InterPro" id="IPR032466">
    <property type="entry name" value="Metal_Hydrolase"/>
</dbReference>
<evidence type="ECO:0000256" key="2">
    <source>
        <dbReference type="ARBA" id="ARBA00022723"/>
    </source>
</evidence>